<sequence length="154" mass="16928">MPVQTSPRPSRENDRPPFEGLSAVAQPLTVAEDRQWATLAHFGGVAGFLPSLLIHRAFRGRGRFTEQESLEAMNFTLLPSLVVVAGALLAPVPFVGWLFALAAAAAWLLLAIGSLAGGIQVNRGEPYVYRYNTRLYDRIAARLAERSRERAARR</sequence>
<feature type="transmembrane region" description="Helical" evidence="5">
    <location>
        <begin position="36"/>
        <end position="54"/>
    </location>
</feature>
<dbReference type="STRING" id="446860.AS188_11030"/>
<gene>
    <name evidence="6" type="ORF">AS188_11030</name>
    <name evidence="7" type="ORF">KFL01_22340</name>
</gene>
<evidence type="ECO:0000313" key="8">
    <source>
        <dbReference type="Proteomes" id="UP000057181"/>
    </source>
</evidence>
<evidence type="ECO:0008006" key="10">
    <source>
        <dbReference type="Google" id="ProtNLM"/>
    </source>
</evidence>
<dbReference type="Pfam" id="PF09685">
    <property type="entry name" value="MamF_MmsF"/>
    <property type="match status" value="1"/>
</dbReference>
<organism evidence="6 8">
    <name type="scientific">Kocuria flava</name>
    <dbReference type="NCBI Taxonomy" id="446860"/>
    <lineage>
        <taxon>Bacteria</taxon>
        <taxon>Bacillati</taxon>
        <taxon>Actinomycetota</taxon>
        <taxon>Actinomycetes</taxon>
        <taxon>Micrococcales</taxon>
        <taxon>Micrococcaceae</taxon>
        <taxon>Kocuria</taxon>
    </lineage>
</organism>
<dbReference type="AlphaFoldDB" id="A0A0U3GLT8"/>
<evidence type="ECO:0000313" key="7">
    <source>
        <dbReference type="EMBL" id="GEO92928.1"/>
    </source>
</evidence>
<dbReference type="EMBL" id="CP013254">
    <property type="protein sequence ID" value="ALU40195.1"/>
    <property type="molecule type" value="Genomic_DNA"/>
</dbReference>
<reference evidence="7 9" key="2">
    <citation type="submission" date="2019-07" db="EMBL/GenBank/DDBJ databases">
        <title>Whole genome shotgun sequence of Kocuria flava NBRC 107626.</title>
        <authorList>
            <person name="Hosoyama A."/>
            <person name="Uohara A."/>
            <person name="Ohji S."/>
            <person name="Ichikawa N."/>
        </authorList>
    </citation>
    <scope>NUCLEOTIDE SEQUENCE [LARGE SCALE GENOMIC DNA]</scope>
    <source>
        <strain evidence="7 9">NBRC 107626</strain>
    </source>
</reference>
<accession>A0A0U3GLT8</accession>
<evidence type="ECO:0000313" key="9">
    <source>
        <dbReference type="Proteomes" id="UP000321155"/>
    </source>
</evidence>
<proteinExistence type="predicted"/>
<evidence type="ECO:0000313" key="6">
    <source>
        <dbReference type="EMBL" id="ALU40195.1"/>
    </source>
</evidence>
<dbReference type="InterPro" id="IPR019109">
    <property type="entry name" value="MamF_MmsF"/>
</dbReference>
<keyword evidence="4 5" id="KW-0472">Membrane</keyword>
<name>A0A0U3GLT8_9MICC</name>
<dbReference type="OrthoDB" id="9808930at2"/>
<protein>
    <recommendedName>
        <fullName evidence="10">DUF4870 domain-containing protein</fullName>
    </recommendedName>
</protein>
<dbReference type="Proteomes" id="UP000321155">
    <property type="component" value="Unassembled WGS sequence"/>
</dbReference>
<evidence type="ECO:0000256" key="3">
    <source>
        <dbReference type="ARBA" id="ARBA00022989"/>
    </source>
</evidence>
<dbReference type="KEGG" id="kfv:AS188_11030"/>
<reference evidence="6 8" key="1">
    <citation type="submission" date="2015-11" db="EMBL/GenBank/DDBJ databases">
        <title>Complete Genome Sequence of Kocuria flava strain HO-9041.</title>
        <authorList>
            <person name="Zhou M."/>
            <person name="Dai J."/>
        </authorList>
    </citation>
    <scope>NUCLEOTIDE SEQUENCE [LARGE SCALE GENOMIC DNA]</scope>
    <source>
        <strain evidence="6 8">HO-9041</strain>
    </source>
</reference>
<keyword evidence="9" id="KW-1185">Reference proteome</keyword>
<evidence type="ECO:0000256" key="4">
    <source>
        <dbReference type="ARBA" id="ARBA00023136"/>
    </source>
</evidence>
<keyword evidence="3 5" id="KW-1133">Transmembrane helix</keyword>
<evidence type="ECO:0000256" key="2">
    <source>
        <dbReference type="ARBA" id="ARBA00022692"/>
    </source>
</evidence>
<comment type="subcellular location">
    <subcellularLocation>
        <location evidence="1">Membrane</location>
        <topology evidence="1">Multi-pass membrane protein</topology>
    </subcellularLocation>
</comment>
<dbReference type="Proteomes" id="UP000057181">
    <property type="component" value="Chromosome"/>
</dbReference>
<evidence type="ECO:0000256" key="5">
    <source>
        <dbReference type="SAM" id="Phobius"/>
    </source>
</evidence>
<evidence type="ECO:0000256" key="1">
    <source>
        <dbReference type="ARBA" id="ARBA00004141"/>
    </source>
</evidence>
<feature type="transmembrane region" description="Helical" evidence="5">
    <location>
        <begin position="75"/>
        <end position="92"/>
    </location>
</feature>
<keyword evidence="2 5" id="KW-0812">Transmembrane</keyword>
<dbReference type="EMBL" id="BJZR01000071">
    <property type="protein sequence ID" value="GEO92928.1"/>
    <property type="molecule type" value="Genomic_DNA"/>
</dbReference>
<feature type="transmembrane region" description="Helical" evidence="5">
    <location>
        <begin position="98"/>
        <end position="121"/>
    </location>
</feature>